<dbReference type="GO" id="GO:0008270">
    <property type="term" value="F:zinc ion binding"/>
    <property type="evidence" value="ECO:0007669"/>
    <property type="project" value="UniProtKB-UniRule"/>
</dbReference>
<evidence type="ECO:0000256" key="2">
    <source>
        <dbReference type="ARBA" id="ARBA00022705"/>
    </source>
</evidence>
<dbReference type="InterPro" id="IPR041236">
    <property type="entry name" value="PriA_C"/>
</dbReference>
<dbReference type="SMART" id="SM00490">
    <property type="entry name" value="HELICc"/>
    <property type="match status" value="1"/>
</dbReference>
<comment type="function">
    <text evidence="12">Initiates the restart of stalled replication forks, which reloads the replicative helicase on sites other than the origin of replication. Recognizes and binds to abandoned replication forks and remodels them to uncover a helicase loading site. Promotes assembly of the primosome at these replication forks.</text>
</comment>
<dbReference type="InterPro" id="IPR011545">
    <property type="entry name" value="DEAD/DEAH_box_helicase_dom"/>
</dbReference>
<feature type="binding site" evidence="12">
    <location>
        <position position="468"/>
    </location>
    <ligand>
        <name>Zn(2+)</name>
        <dbReference type="ChEBI" id="CHEBI:29105"/>
        <label>2</label>
    </ligand>
</feature>
<dbReference type="InterPro" id="IPR005259">
    <property type="entry name" value="PriA"/>
</dbReference>
<dbReference type="FunFam" id="3.40.50.300:FF:000489">
    <property type="entry name" value="Primosome assembly protein PriA"/>
    <property type="match status" value="1"/>
</dbReference>
<evidence type="ECO:0000256" key="10">
    <source>
        <dbReference type="ARBA" id="ARBA00023235"/>
    </source>
</evidence>
<dbReference type="PANTHER" id="PTHR30580">
    <property type="entry name" value="PRIMOSOMAL PROTEIN N"/>
    <property type="match status" value="1"/>
</dbReference>
<dbReference type="Pfam" id="PF00271">
    <property type="entry name" value="Helicase_C"/>
    <property type="match status" value="1"/>
</dbReference>
<dbReference type="RefSeq" id="WP_078746248.1">
    <property type="nucleotide sequence ID" value="NZ_FUXG01000023.1"/>
</dbReference>
<dbReference type="Pfam" id="PF00270">
    <property type="entry name" value="DEAD"/>
    <property type="match status" value="1"/>
</dbReference>
<dbReference type="PANTHER" id="PTHR30580:SF0">
    <property type="entry name" value="PRIMOSOMAL PROTEIN N"/>
    <property type="match status" value="1"/>
</dbReference>
<gene>
    <name evidence="12" type="primary">priA</name>
    <name evidence="14" type="ORF">BTE48_13905</name>
</gene>
<comment type="catalytic activity">
    <reaction evidence="11 12">
        <text>ATP + H2O = ADP + phosphate + H(+)</text>
        <dbReference type="Rhea" id="RHEA:13065"/>
        <dbReference type="ChEBI" id="CHEBI:15377"/>
        <dbReference type="ChEBI" id="CHEBI:15378"/>
        <dbReference type="ChEBI" id="CHEBI:30616"/>
        <dbReference type="ChEBI" id="CHEBI:43474"/>
        <dbReference type="ChEBI" id="CHEBI:456216"/>
        <dbReference type="EC" id="5.6.2.4"/>
    </reaction>
</comment>
<feature type="binding site" evidence="12">
    <location>
        <position position="465"/>
    </location>
    <ligand>
        <name>Zn(2+)</name>
        <dbReference type="ChEBI" id="CHEBI:29105"/>
        <label>2</label>
    </ligand>
</feature>
<dbReference type="PROSITE" id="PS51192">
    <property type="entry name" value="HELICASE_ATP_BIND_1"/>
    <property type="match status" value="1"/>
</dbReference>
<evidence type="ECO:0000256" key="6">
    <source>
        <dbReference type="ARBA" id="ARBA00022806"/>
    </source>
</evidence>
<dbReference type="Pfam" id="PF18319">
    <property type="entry name" value="Zn_ribbon_PriA"/>
    <property type="match status" value="1"/>
</dbReference>
<dbReference type="GO" id="GO:0006269">
    <property type="term" value="P:DNA replication, synthesis of primer"/>
    <property type="evidence" value="ECO:0007669"/>
    <property type="project" value="UniProtKB-KW"/>
</dbReference>
<dbReference type="GO" id="GO:0006302">
    <property type="term" value="P:double-strand break repair"/>
    <property type="evidence" value="ECO:0007669"/>
    <property type="project" value="InterPro"/>
</dbReference>
<dbReference type="InterPro" id="IPR027417">
    <property type="entry name" value="P-loop_NTPase"/>
</dbReference>
<dbReference type="SUPFAM" id="SSF52540">
    <property type="entry name" value="P-loop containing nucleoside triphosphate hydrolases"/>
    <property type="match status" value="2"/>
</dbReference>
<name>A0A1T4S2L4_9GAMM</name>
<evidence type="ECO:0000256" key="9">
    <source>
        <dbReference type="ARBA" id="ARBA00023125"/>
    </source>
</evidence>
<dbReference type="GO" id="GO:0005524">
    <property type="term" value="F:ATP binding"/>
    <property type="evidence" value="ECO:0007669"/>
    <property type="project" value="UniProtKB-UniRule"/>
</dbReference>
<evidence type="ECO:0000256" key="12">
    <source>
        <dbReference type="HAMAP-Rule" id="MF_00983"/>
    </source>
</evidence>
<dbReference type="Gene3D" id="3.40.50.300">
    <property type="entry name" value="P-loop containing nucleotide triphosphate hydrolases"/>
    <property type="match status" value="2"/>
</dbReference>
<dbReference type="InterPro" id="IPR040498">
    <property type="entry name" value="PriA_CRR"/>
</dbReference>
<keyword evidence="1 12" id="KW-0639">Primosome</keyword>
<accession>A0A1T4S2L4</accession>
<dbReference type="FunFam" id="3.40.1440.60:FF:000001">
    <property type="entry name" value="Primosomal protein N"/>
    <property type="match status" value="1"/>
</dbReference>
<keyword evidence="2 12" id="KW-0235">DNA replication</keyword>
<comment type="catalytic activity">
    <reaction evidence="12">
        <text>Couples ATP hydrolysis with the unwinding of duplex DNA by translocating in the 3'-5' direction.</text>
        <dbReference type="EC" id="5.6.2.4"/>
    </reaction>
</comment>
<evidence type="ECO:0000256" key="8">
    <source>
        <dbReference type="ARBA" id="ARBA00022840"/>
    </source>
</evidence>
<dbReference type="HAMAP" id="MF_00983">
    <property type="entry name" value="PriA"/>
    <property type="match status" value="1"/>
</dbReference>
<evidence type="ECO:0000256" key="1">
    <source>
        <dbReference type="ARBA" id="ARBA00022515"/>
    </source>
</evidence>
<dbReference type="GO" id="GO:0016887">
    <property type="term" value="F:ATP hydrolysis activity"/>
    <property type="evidence" value="ECO:0007669"/>
    <property type="project" value="RHEA"/>
</dbReference>
<organism evidence="14 15">
    <name type="scientific">Oceanospirillum multiglobuliferum</name>
    <dbReference type="NCBI Taxonomy" id="64969"/>
    <lineage>
        <taxon>Bacteria</taxon>
        <taxon>Pseudomonadati</taxon>
        <taxon>Pseudomonadota</taxon>
        <taxon>Gammaproteobacteria</taxon>
        <taxon>Oceanospirillales</taxon>
        <taxon>Oceanospirillaceae</taxon>
        <taxon>Oceanospirillum</taxon>
    </lineage>
</organism>
<dbReference type="EMBL" id="MTSM01000024">
    <property type="protein sequence ID" value="OPX54492.1"/>
    <property type="molecule type" value="Genomic_DNA"/>
</dbReference>
<dbReference type="NCBIfam" id="TIGR00595">
    <property type="entry name" value="priA"/>
    <property type="match status" value="1"/>
</dbReference>
<comment type="caution">
    <text evidence="14">The sequence shown here is derived from an EMBL/GenBank/DDBJ whole genome shotgun (WGS) entry which is preliminary data.</text>
</comment>
<dbReference type="InterPro" id="IPR014001">
    <property type="entry name" value="Helicase_ATP-bd"/>
</dbReference>
<keyword evidence="6 12" id="KW-0347">Helicase</keyword>
<reference evidence="14 15" key="1">
    <citation type="submission" date="2017-01" db="EMBL/GenBank/DDBJ databases">
        <title>Genome Sequencing of a Marine Spirillum, Oceanospirillum multiglobuliferum ATCC 33336, from Japan.</title>
        <authorList>
            <person name="Carney J.G."/>
            <person name="Trachtenberg A.M."/>
            <person name="Rheaume B.A."/>
            <person name="Linnane J.D."/>
            <person name="Pitts N.L."/>
            <person name="Mykles D.L."/>
            <person name="Maclea K.S."/>
        </authorList>
    </citation>
    <scope>NUCLEOTIDE SEQUENCE [LARGE SCALE GENOMIC DNA]</scope>
    <source>
        <strain evidence="14 15">ATCC 33336</strain>
    </source>
</reference>
<keyword evidence="10 12" id="KW-0413">Isomerase</keyword>
<evidence type="ECO:0000256" key="4">
    <source>
        <dbReference type="ARBA" id="ARBA00022741"/>
    </source>
</evidence>
<dbReference type="EC" id="5.6.2.4" evidence="12"/>
<keyword evidence="4 12" id="KW-0547">Nucleotide-binding</keyword>
<dbReference type="CDD" id="cd17929">
    <property type="entry name" value="DEXHc_priA"/>
    <property type="match status" value="1"/>
</dbReference>
<comment type="subunit">
    <text evidence="12">Component of the replication restart primosome.</text>
</comment>
<dbReference type="GO" id="GO:1990077">
    <property type="term" value="C:primosome complex"/>
    <property type="evidence" value="ECO:0007669"/>
    <property type="project" value="UniProtKB-UniRule"/>
</dbReference>
<comment type="similarity">
    <text evidence="12">Belongs to the helicase family. PriA subfamily.</text>
</comment>
<evidence type="ECO:0000313" key="14">
    <source>
        <dbReference type="EMBL" id="OPX54492.1"/>
    </source>
</evidence>
<dbReference type="Pfam" id="PF17764">
    <property type="entry name" value="PriA_3primeBD"/>
    <property type="match status" value="1"/>
</dbReference>
<dbReference type="OrthoDB" id="9759544at2"/>
<dbReference type="NCBIfam" id="NF004067">
    <property type="entry name" value="PRK05580.1-4"/>
    <property type="match status" value="1"/>
</dbReference>
<dbReference type="STRING" id="64969.SAMN02745127_02716"/>
<dbReference type="Pfam" id="PF18074">
    <property type="entry name" value="PriA_C"/>
    <property type="match status" value="1"/>
</dbReference>
<keyword evidence="8 12" id="KW-0067">ATP-binding</keyword>
<protein>
    <recommendedName>
        <fullName evidence="12">Replication restart protein PriA</fullName>
    </recommendedName>
    <alternativeName>
        <fullName evidence="12">ATP-dependent DNA helicase PriA</fullName>
        <ecNumber evidence="12">5.6.2.4</ecNumber>
    </alternativeName>
    <alternativeName>
        <fullName evidence="12">DNA 3'-5' helicase PriA</fullName>
    </alternativeName>
</protein>
<evidence type="ECO:0000256" key="5">
    <source>
        <dbReference type="ARBA" id="ARBA00022801"/>
    </source>
</evidence>
<dbReference type="GO" id="GO:0006270">
    <property type="term" value="P:DNA replication initiation"/>
    <property type="evidence" value="ECO:0007669"/>
    <property type="project" value="TreeGrafter"/>
</dbReference>
<evidence type="ECO:0000256" key="7">
    <source>
        <dbReference type="ARBA" id="ARBA00022833"/>
    </source>
</evidence>
<dbReference type="GO" id="GO:0006310">
    <property type="term" value="P:DNA recombination"/>
    <property type="evidence" value="ECO:0007669"/>
    <property type="project" value="InterPro"/>
</dbReference>
<keyword evidence="9 12" id="KW-0238">DNA-binding</keyword>
<feature type="binding site" evidence="12">
    <location>
        <position position="499"/>
    </location>
    <ligand>
        <name>Zn(2+)</name>
        <dbReference type="ChEBI" id="CHEBI:29105"/>
        <label>1</label>
    </ligand>
</feature>
<feature type="domain" description="Helicase ATP-binding" evidence="13">
    <location>
        <begin position="230"/>
        <end position="396"/>
    </location>
</feature>
<dbReference type="InterPro" id="IPR041222">
    <property type="entry name" value="PriA_3primeBD"/>
</dbReference>
<evidence type="ECO:0000259" key="13">
    <source>
        <dbReference type="PROSITE" id="PS51192"/>
    </source>
</evidence>
<dbReference type="Proteomes" id="UP000191418">
    <property type="component" value="Unassembled WGS sequence"/>
</dbReference>
<feature type="binding site" evidence="12">
    <location>
        <position position="456"/>
    </location>
    <ligand>
        <name>Zn(2+)</name>
        <dbReference type="ChEBI" id="CHEBI:29105"/>
        <label>1</label>
    </ligand>
</feature>
<proteinExistence type="inferred from homology"/>
<evidence type="ECO:0000256" key="3">
    <source>
        <dbReference type="ARBA" id="ARBA00022723"/>
    </source>
</evidence>
<dbReference type="InterPro" id="IPR001650">
    <property type="entry name" value="Helicase_C-like"/>
</dbReference>
<keyword evidence="15" id="KW-1185">Reference proteome</keyword>
<dbReference type="InterPro" id="IPR042115">
    <property type="entry name" value="PriA_3primeBD_sf"/>
</dbReference>
<keyword evidence="7 12" id="KW-0862">Zinc</keyword>
<sequence length="753" mass="84541">MTSLFDDDLPVVRVALPVPLRRCFDYVLPPILQRHYLPIGARVLVPYRNQKMVGVVWQRNVEPDIAPEKLKMVQELLDDTPLLDEHQIALANWVARYYHAPIGEVLTLMLPTLLRQGVPAHLQEEVCWQLTKSGRQVDPSQIKNATKQAALIKELQKHQQPVPASILRALHFTLVQMTALADKGLAQKVLQPKRGAAKVDLLARDSSEPVLAEVGLALNSEQQQAVDAVKACLDQHQTFLLEGVTGSGKTEVYLQIIAAVLKQKRQVLVLVPEIGLAPQTVDRFKHRFTVPVLTLHSSLNEKERLDAWLLAQSGKAGILIGTRSAVLTPFYDLGLIVIDEEHDASYKQGDGIRYSARDLALVRGNMLNIPVVLGSATPALETLHNAKTQRYKWLKLSERAGKAVTLPEIYLHNVQHKKLRQGFDLGLLPVMREHLESGGQVLVFINRRGFAPTLMCHECGWMAECQSCDARMTLHREPPKLHCHHCDAVQAIPRQCPKCFHPELSPMGAGTERTEEALEQAFADRPVYRVDRDSTSRKGSMEKLLTAVRSGQPCILVGTQMLAKGHHFPAVSLVLILDADGGFYSSDFRGLERMGQLVTQVAGRAGREQRRGKVVVQTLHPEDPLLNLLAEHRYPEFSAQLLMQREEGLLPPFSYMALLRAEAPKTEDVSAFLNMALNSIESELSASPELEIIGPMPAPMERRFGRYHMQLWIQSSRRASLHQALEKLVWYIEQDKLSRKVRWSLDVDPQEML</sequence>
<dbReference type="AlphaFoldDB" id="A0A1T4S2L4"/>
<dbReference type="NCBIfam" id="NF004065">
    <property type="entry name" value="PRK05580.1-1"/>
    <property type="match status" value="1"/>
</dbReference>
<comment type="cofactor">
    <cofactor evidence="12">
        <name>Zn(2+)</name>
        <dbReference type="ChEBI" id="CHEBI:29105"/>
    </cofactor>
    <text evidence="12">Binds 2 zinc ions per subunit.</text>
</comment>
<feature type="binding site" evidence="12">
    <location>
        <position position="496"/>
    </location>
    <ligand>
        <name>Zn(2+)</name>
        <dbReference type="ChEBI" id="CHEBI:29105"/>
        <label>1</label>
    </ligand>
</feature>
<keyword evidence="5 12" id="KW-0378">Hydrolase</keyword>
<evidence type="ECO:0000313" key="15">
    <source>
        <dbReference type="Proteomes" id="UP000191418"/>
    </source>
</evidence>
<dbReference type="GO" id="GO:0043138">
    <property type="term" value="F:3'-5' DNA helicase activity"/>
    <property type="evidence" value="ECO:0007669"/>
    <property type="project" value="UniProtKB-EC"/>
</dbReference>
<feature type="binding site" evidence="12">
    <location>
        <position position="459"/>
    </location>
    <ligand>
        <name>Zn(2+)</name>
        <dbReference type="ChEBI" id="CHEBI:29105"/>
        <label>1</label>
    </ligand>
</feature>
<dbReference type="SMART" id="SM00487">
    <property type="entry name" value="DEXDc"/>
    <property type="match status" value="1"/>
</dbReference>
<feature type="binding site" evidence="12">
    <location>
        <position position="483"/>
    </location>
    <ligand>
        <name>Zn(2+)</name>
        <dbReference type="ChEBI" id="CHEBI:29105"/>
        <label>2</label>
    </ligand>
</feature>
<evidence type="ECO:0000256" key="11">
    <source>
        <dbReference type="ARBA" id="ARBA00048988"/>
    </source>
</evidence>
<keyword evidence="3 12" id="KW-0479">Metal-binding</keyword>
<dbReference type="GO" id="GO:0003677">
    <property type="term" value="F:DNA binding"/>
    <property type="evidence" value="ECO:0007669"/>
    <property type="project" value="UniProtKB-UniRule"/>
</dbReference>
<dbReference type="Gene3D" id="3.40.1440.60">
    <property type="entry name" value="PriA, 3(prime) DNA-binding domain"/>
    <property type="match status" value="1"/>
</dbReference>
<feature type="binding site" evidence="12">
    <location>
        <position position="486"/>
    </location>
    <ligand>
        <name>Zn(2+)</name>
        <dbReference type="ChEBI" id="CHEBI:29105"/>
        <label>2</label>
    </ligand>
</feature>